<organism evidence="2 3">
    <name type="scientific">Phialocephala subalpina</name>
    <dbReference type="NCBI Taxonomy" id="576137"/>
    <lineage>
        <taxon>Eukaryota</taxon>
        <taxon>Fungi</taxon>
        <taxon>Dikarya</taxon>
        <taxon>Ascomycota</taxon>
        <taxon>Pezizomycotina</taxon>
        <taxon>Leotiomycetes</taxon>
        <taxon>Helotiales</taxon>
        <taxon>Mollisiaceae</taxon>
        <taxon>Phialocephala</taxon>
        <taxon>Phialocephala fortinii species complex</taxon>
    </lineage>
</organism>
<dbReference type="OrthoDB" id="3460844at2759"/>
<dbReference type="PANTHER" id="PTHR24148:SF64">
    <property type="entry name" value="HETEROKARYON INCOMPATIBILITY DOMAIN-CONTAINING PROTEIN"/>
    <property type="match status" value="1"/>
</dbReference>
<reference evidence="2 3" key="1">
    <citation type="submission" date="2016-03" db="EMBL/GenBank/DDBJ databases">
        <authorList>
            <person name="Ploux O."/>
        </authorList>
    </citation>
    <scope>NUCLEOTIDE SEQUENCE [LARGE SCALE GENOMIC DNA]</scope>
    <source>
        <strain evidence="2 3">UAMH 11012</strain>
    </source>
</reference>
<dbReference type="PANTHER" id="PTHR24148">
    <property type="entry name" value="ANKYRIN REPEAT DOMAIN-CONTAINING PROTEIN 39 HOMOLOG-RELATED"/>
    <property type="match status" value="1"/>
</dbReference>
<evidence type="ECO:0000313" key="3">
    <source>
        <dbReference type="Proteomes" id="UP000184330"/>
    </source>
</evidence>
<accession>A0A1L7XP98</accession>
<evidence type="ECO:0000313" key="2">
    <source>
        <dbReference type="EMBL" id="CZR66797.1"/>
    </source>
</evidence>
<sequence>MENQMAENLQETAIAIAADESSPRIGGYFSEAIHQGVVDHHQRIQVPATRREDRIIFTFSISSEIPKGLGGNFDGWKSSSVFSASSEISQWLTARNGGVSAEEGDEPEPHSELKMITLTQGKYILRQLITGKFVAYRQLSIDRQPSEELIGRRHDWNAAIQERSRKRNNVDQAQRQTVAHSCSFCTASSEETRGPTWLFDRVQGRTVSVANEFPDGTPPYEVLSYTWGRAASNAWEEVPGVPWNVRSSTGLPISRILEALALFSGTYVWVDIFCIPQDCPSAKAREIARQAQIFRGATGGIAWLHQTSAVWPLQDSHPPIPPPLGTFAAIEELISDPWFSSTWALQEAILRPNMYMIGSSEWRSALFFPHGTLDRAAYGDKPMALDDFRGYLSILRAVASSAVKVGIQRFNLVRASNTLMRPHDALRLEMLFQDTGLSGLITPTPATILSSLSVRTSVKPHDQFYGVQAVFNLAMQGDYERPLDSVRGEFLGYVWSEYAPILALALNRPVVKSRSTSFLSDTEDSLLWFSYAQLKEGRLSCVPPGSSSVTVTFNTDSFSTFVAAESSADNPWHYEATSSPPAHSKNFLIRYGLPPLPIDTRPGPLIDLYEPEVPDRKHWWNRLPLFRTITRWWRAWRDCTGKAGSLSRTTRLMYVGRFINETGHKGLRRDPYVYIEYYLTASGVGHRVGAVLSDLPFGYRKVDGLVVFS</sequence>
<gene>
    <name evidence="2" type="ORF">PAC_16698</name>
</gene>
<dbReference type="STRING" id="576137.A0A1L7XP98"/>
<dbReference type="Proteomes" id="UP000184330">
    <property type="component" value="Unassembled WGS sequence"/>
</dbReference>
<evidence type="ECO:0000259" key="1">
    <source>
        <dbReference type="Pfam" id="PF06985"/>
    </source>
</evidence>
<dbReference type="AlphaFoldDB" id="A0A1L7XP98"/>
<dbReference type="InterPro" id="IPR010730">
    <property type="entry name" value="HET"/>
</dbReference>
<proteinExistence type="predicted"/>
<name>A0A1L7XP98_9HELO</name>
<protein>
    <recommendedName>
        <fullName evidence="1">Heterokaryon incompatibility domain-containing protein</fullName>
    </recommendedName>
</protein>
<dbReference type="InterPro" id="IPR052895">
    <property type="entry name" value="HetReg/Transcr_Mod"/>
</dbReference>
<keyword evidence="3" id="KW-1185">Reference proteome</keyword>
<dbReference type="Pfam" id="PF06985">
    <property type="entry name" value="HET"/>
    <property type="match status" value="1"/>
</dbReference>
<feature type="domain" description="Heterokaryon incompatibility" evidence="1">
    <location>
        <begin position="220"/>
        <end position="309"/>
    </location>
</feature>
<dbReference type="EMBL" id="FJOG01000039">
    <property type="protein sequence ID" value="CZR66797.1"/>
    <property type="molecule type" value="Genomic_DNA"/>
</dbReference>